<evidence type="ECO:0000256" key="2">
    <source>
        <dbReference type="ARBA" id="ARBA00022908"/>
    </source>
</evidence>
<evidence type="ECO:0000256" key="5">
    <source>
        <dbReference type="SAM" id="MobiDB-lite"/>
    </source>
</evidence>
<dbReference type="PANTHER" id="PTHR30349">
    <property type="entry name" value="PHAGE INTEGRASE-RELATED"/>
    <property type="match status" value="1"/>
</dbReference>
<dbReference type="InterPro" id="IPR050090">
    <property type="entry name" value="Tyrosine_recombinase_XerCD"/>
</dbReference>
<keyword evidence="4" id="KW-0233">DNA recombination</keyword>
<evidence type="ECO:0000313" key="8">
    <source>
        <dbReference type="Proteomes" id="UP000253647"/>
    </source>
</evidence>
<evidence type="ECO:0000256" key="3">
    <source>
        <dbReference type="ARBA" id="ARBA00023125"/>
    </source>
</evidence>
<sequence length="420" mass="48477">MSRSVEGEELHPLFDTAPRLAEAIQSLACYPSLQRYLSTRPVSAMADWQVSAQYLIEYASSSGTFNRFRGEIQRFLLFLWNKSQRSLADCTSDDINAYMRFLKDPEESWITAKPYHSFRSAAGGIREARPEWRPFIGKGEYTVMQTTLDASTRALHVFFRTLVTRRYLDNSPMLTARRSEQKASRTTFEDDNGDETAPRLTDWQWAYLKESLLAACEEDDCYERHLFVVITMKTLYLRVSELAPQKNDLTGETYYPTMGAFRTKVVDGKRYWHIKIFGKGEKERYIPLPSEYLPFLRRFRSWRGLAPLPEKGEKTPMIPRKNGTGQVGKRTVENLVKQAYLLAADRMEREGLIAEAKDMRQISDHTHYLRHTGASMDIEAGRPIRHVSEDLGHESVAFTESQYIRSDANARYLTGLNRSI</sequence>
<feature type="domain" description="Tyr recombinase" evidence="6">
    <location>
        <begin position="199"/>
        <end position="417"/>
    </location>
</feature>
<evidence type="ECO:0000256" key="4">
    <source>
        <dbReference type="ARBA" id="ARBA00023172"/>
    </source>
</evidence>
<protein>
    <submittedName>
        <fullName evidence="7">Site-specific recombinase XerD</fullName>
    </submittedName>
</protein>
<dbReference type="Gene3D" id="1.10.150.130">
    <property type="match status" value="1"/>
</dbReference>
<dbReference type="Proteomes" id="UP000253647">
    <property type="component" value="Unassembled WGS sequence"/>
</dbReference>
<dbReference type="Gene3D" id="1.10.443.10">
    <property type="entry name" value="Intergrase catalytic core"/>
    <property type="match status" value="1"/>
</dbReference>
<gene>
    <name evidence="7" type="ORF">DET61_11610</name>
</gene>
<dbReference type="InterPro" id="IPR002104">
    <property type="entry name" value="Integrase_catalytic"/>
</dbReference>
<dbReference type="GO" id="GO:0006310">
    <property type="term" value="P:DNA recombination"/>
    <property type="evidence" value="ECO:0007669"/>
    <property type="project" value="UniProtKB-KW"/>
</dbReference>
<evidence type="ECO:0000259" key="6">
    <source>
        <dbReference type="PROSITE" id="PS51898"/>
    </source>
</evidence>
<proteinExistence type="predicted"/>
<dbReference type="PANTHER" id="PTHR30349:SF77">
    <property type="entry name" value="TYROSINE RECOMBINASE XERC"/>
    <property type="match status" value="1"/>
</dbReference>
<reference evidence="7 8" key="1">
    <citation type="submission" date="2018-07" db="EMBL/GenBank/DDBJ databases">
        <title>Freshwater and sediment microbial communities from various areas in North America, analyzing microbe dynamics in response to fracking.</title>
        <authorList>
            <person name="Lamendella R."/>
        </authorList>
    </citation>
    <scope>NUCLEOTIDE SEQUENCE [LARGE SCALE GENOMIC DNA]</scope>
    <source>
        <strain evidence="7 8">105B</strain>
    </source>
</reference>
<dbReference type="CDD" id="cd00397">
    <property type="entry name" value="DNA_BRE_C"/>
    <property type="match status" value="1"/>
</dbReference>
<dbReference type="RefSeq" id="WP_114435096.1">
    <property type="nucleotide sequence ID" value="NZ_QPJI01000016.1"/>
</dbReference>
<dbReference type="InterPro" id="IPR013762">
    <property type="entry name" value="Integrase-like_cat_sf"/>
</dbReference>
<dbReference type="Pfam" id="PF00589">
    <property type="entry name" value="Phage_integrase"/>
    <property type="match status" value="1"/>
</dbReference>
<dbReference type="GO" id="GO:0015074">
    <property type="term" value="P:DNA integration"/>
    <property type="evidence" value="ECO:0007669"/>
    <property type="project" value="UniProtKB-KW"/>
</dbReference>
<dbReference type="EMBL" id="QPJI01000016">
    <property type="protein sequence ID" value="RCW63969.1"/>
    <property type="molecule type" value="Genomic_DNA"/>
</dbReference>
<evidence type="ECO:0000313" key="7">
    <source>
        <dbReference type="EMBL" id="RCW63969.1"/>
    </source>
</evidence>
<dbReference type="AlphaFoldDB" id="A0A368X8C3"/>
<organism evidence="7 8">
    <name type="scientific">Marinobacter nauticus</name>
    <name type="common">Marinobacter hydrocarbonoclasticus</name>
    <name type="synonym">Marinobacter aquaeolei</name>
    <dbReference type="NCBI Taxonomy" id="2743"/>
    <lineage>
        <taxon>Bacteria</taxon>
        <taxon>Pseudomonadati</taxon>
        <taxon>Pseudomonadota</taxon>
        <taxon>Gammaproteobacteria</taxon>
        <taxon>Pseudomonadales</taxon>
        <taxon>Marinobacteraceae</taxon>
        <taxon>Marinobacter</taxon>
    </lineage>
</organism>
<dbReference type="InterPro" id="IPR010998">
    <property type="entry name" value="Integrase_recombinase_N"/>
</dbReference>
<feature type="region of interest" description="Disordered" evidence="5">
    <location>
        <begin position="176"/>
        <end position="196"/>
    </location>
</feature>
<keyword evidence="3" id="KW-0238">DNA-binding</keyword>
<dbReference type="GO" id="GO:0003677">
    <property type="term" value="F:DNA binding"/>
    <property type="evidence" value="ECO:0007669"/>
    <property type="project" value="UniProtKB-KW"/>
</dbReference>
<keyword evidence="2" id="KW-0229">DNA integration</keyword>
<dbReference type="PROSITE" id="PS51898">
    <property type="entry name" value="TYR_RECOMBINASE"/>
    <property type="match status" value="1"/>
</dbReference>
<comment type="subcellular location">
    <subcellularLocation>
        <location evidence="1">Cytoplasm</location>
    </subcellularLocation>
</comment>
<dbReference type="GO" id="GO:0005737">
    <property type="term" value="C:cytoplasm"/>
    <property type="evidence" value="ECO:0007669"/>
    <property type="project" value="UniProtKB-SubCell"/>
</dbReference>
<evidence type="ECO:0000256" key="1">
    <source>
        <dbReference type="ARBA" id="ARBA00004496"/>
    </source>
</evidence>
<dbReference type="InterPro" id="IPR011010">
    <property type="entry name" value="DNA_brk_join_enz"/>
</dbReference>
<dbReference type="SUPFAM" id="SSF56349">
    <property type="entry name" value="DNA breaking-rejoining enzymes"/>
    <property type="match status" value="1"/>
</dbReference>
<accession>A0A368X8C3</accession>
<comment type="caution">
    <text evidence="7">The sequence shown here is derived from an EMBL/GenBank/DDBJ whole genome shotgun (WGS) entry which is preliminary data.</text>
</comment>
<name>A0A368X8C3_MARNT</name>